<evidence type="ECO:0000313" key="1">
    <source>
        <dbReference type="EMBL" id="KAG8068427.1"/>
    </source>
</evidence>
<sequence length="115" mass="12982">MVRRCSEAKGLEVHSIDSDEGFEEGAKIFIFIAKRSLHQALAIGLSADEPRCSLHRRPVSNKFINITMTIEFFGNIDTMTIEGVIGSFKAYEEKVKLRRTRVDEQLLLARGHDSS</sequence>
<proteinExistence type="predicted"/>
<dbReference type="AlphaFoldDB" id="A0A8J5SGT9"/>
<evidence type="ECO:0000313" key="2">
    <source>
        <dbReference type="Proteomes" id="UP000729402"/>
    </source>
</evidence>
<reference evidence="1" key="1">
    <citation type="journal article" date="2021" name="bioRxiv">
        <title>Whole Genome Assembly and Annotation of Northern Wild Rice, Zizania palustris L., Supports a Whole Genome Duplication in the Zizania Genus.</title>
        <authorList>
            <person name="Haas M."/>
            <person name="Kono T."/>
            <person name="Macchietto M."/>
            <person name="Millas R."/>
            <person name="McGilp L."/>
            <person name="Shao M."/>
            <person name="Duquette J."/>
            <person name="Hirsch C.N."/>
            <person name="Kimball J."/>
        </authorList>
    </citation>
    <scope>NUCLEOTIDE SEQUENCE</scope>
    <source>
        <tissue evidence="1">Fresh leaf tissue</tissue>
    </source>
</reference>
<comment type="caution">
    <text evidence="1">The sequence shown here is derived from an EMBL/GenBank/DDBJ whole genome shotgun (WGS) entry which is preliminary data.</text>
</comment>
<dbReference type="EMBL" id="JAAALK010000284">
    <property type="protein sequence ID" value="KAG8068427.1"/>
    <property type="molecule type" value="Genomic_DNA"/>
</dbReference>
<name>A0A8J5SGT9_ZIZPA</name>
<accession>A0A8J5SGT9</accession>
<reference evidence="1" key="2">
    <citation type="submission" date="2021-02" db="EMBL/GenBank/DDBJ databases">
        <authorList>
            <person name="Kimball J.A."/>
            <person name="Haas M.W."/>
            <person name="Macchietto M."/>
            <person name="Kono T."/>
            <person name="Duquette J."/>
            <person name="Shao M."/>
        </authorList>
    </citation>
    <scope>NUCLEOTIDE SEQUENCE</scope>
    <source>
        <tissue evidence="1">Fresh leaf tissue</tissue>
    </source>
</reference>
<protein>
    <submittedName>
        <fullName evidence="1">Uncharacterized protein</fullName>
    </submittedName>
</protein>
<organism evidence="1 2">
    <name type="scientific">Zizania palustris</name>
    <name type="common">Northern wild rice</name>
    <dbReference type="NCBI Taxonomy" id="103762"/>
    <lineage>
        <taxon>Eukaryota</taxon>
        <taxon>Viridiplantae</taxon>
        <taxon>Streptophyta</taxon>
        <taxon>Embryophyta</taxon>
        <taxon>Tracheophyta</taxon>
        <taxon>Spermatophyta</taxon>
        <taxon>Magnoliopsida</taxon>
        <taxon>Liliopsida</taxon>
        <taxon>Poales</taxon>
        <taxon>Poaceae</taxon>
        <taxon>BOP clade</taxon>
        <taxon>Oryzoideae</taxon>
        <taxon>Oryzeae</taxon>
        <taxon>Zizaniinae</taxon>
        <taxon>Zizania</taxon>
    </lineage>
</organism>
<gene>
    <name evidence="1" type="ORF">GUJ93_ZPchr0005g14872</name>
</gene>
<dbReference type="Proteomes" id="UP000729402">
    <property type="component" value="Unassembled WGS sequence"/>
</dbReference>
<dbReference type="OrthoDB" id="5378265at2759"/>
<keyword evidence="2" id="KW-1185">Reference proteome</keyword>